<evidence type="ECO:0000256" key="8">
    <source>
        <dbReference type="SAM" id="Phobius"/>
    </source>
</evidence>
<evidence type="ECO:0000256" key="6">
    <source>
        <dbReference type="ARBA" id="ARBA00022989"/>
    </source>
</evidence>
<dbReference type="Proteomes" id="UP001333818">
    <property type="component" value="Unassembled WGS sequence"/>
</dbReference>
<keyword evidence="3" id="KW-0645">Protease</keyword>
<dbReference type="NCBIfam" id="TIGR04178">
    <property type="entry name" value="exo_archaeo"/>
    <property type="match status" value="1"/>
</dbReference>
<dbReference type="Pfam" id="PF09721">
    <property type="entry name" value="Exosortase_EpsH"/>
    <property type="match status" value="1"/>
</dbReference>
<keyword evidence="2" id="KW-1003">Cell membrane</keyword>
<evidence type="ECO:0000256" key="3">
    <source>
        <dbReference type="ARBA" id="ARBA00022670"/>
    </source>
</evidence>
<dbReference type="EMBL" id="JAZBJZ010000004">
    <property type="protein sequence ID" value="MEE3715538.1"/>
    <property type="molecule type" value="Genomic_DNA"/>
</dbReference>
<keyword evidence="10" id="KW-1185">Reference proteome</keyword>
<feature type="transmembrane region" description="Helical" evidence="8">
    <location>
        <begin position="175"/>
        <end position="200"/>
    </location>
</feature>
<evidence type="ECO:0000256" key="7">
    <source>
        <dbReference type="ARBA" id="ARBA00023136"/>
    </source>
</evidence>
<reference evidence="9" key="1">
    <citation type="submission" date="2024-01" db="EMBL/GenBank/DDBJ databases">
        <title>Bank of Algae and Cyanobacteria of the Azores (BACA) strain genomes.</title>
        <authorList>
            <person name="Luz R."/>
            <person name="Cordeiro R."/>
            <person name="Fonseca A."/>
            <person name="Goncalves V."/>
        </authorList>
    </citation>
    <scope>NUCLEOTIDE SEQUENCE</scope>
    <source>
        <strain evidence="9">BACA0141</strain>
    </source>
</reference>
<proteinExistence type="predicted"/>
<keyword evidence="7 8" id="KW-0472">Membrane</keyword>
<feature type="transmembrane region" description="Helical" evidence="8">
    <location>
        <begin position="12"/>
        <end position="31"/>
    </location>
</feature>
<evidence type="ECO:0000256" key="1">
    <source>
        <dbReference type="ARBA" id="ARBA00004651"/>
    </source>
</evidence>
<dbReference type="AlphaFoldDB" id="A0AAW9PX62"/>
<dbReference type="NCBIfam" id="TIGR03763">
    <property type="entry name" value="cyanoexo_CrtA"/>
    <property type="match status" value="1"/>
</dbReference>
<evidence type="ECO:0000256" key="5">
    <source>
        <dbReference type="ARBA" id="ARBA00022801"/>
    </source>
</evidence>
<accession>A0AAW9PX62</accession>
<comment type="subcellular location">
    <subcellularLocation>
        <location evidence="1">Cell membrane</location>
        <topology evidence="1">Multi-pass membrane protein</topology>
    </subcellularLocation>
</comment>
<organism evidence="9 10">
    <name type="scientific">Tumidithrix elongata BACA0141</name>
    <dbReference type="NCBI Taxonomy" id="2716417"/>
    <lineage>
        <taxon>Bacteria</taxon>
        <taxon>Bacillati</taxon>
        <taxon>Cyanobacteriota</taxon>
        <taxon>Cyanophyceae</taxon>
        <taxon>Pseudanabaenales</taxon>
        <taxon>Pseudanabaenaceae</taxon>
        <taxon>Tumidithrix</taxon>
        <taxon>Tumidithrix elongata</taxon>
    </lineage>
</organism>
<dbReference type="InterPro" id="IPR026392">
    <property type="entry name" value="Exo/Archaeosortase_dom"/>
</dbReference>
<dbReference type="GO" id="GO:0005886">
    <property type="term" value="C:plasma membrane"/>
    <property type="evidence" value="ECO:0007669"/>
    <property type="project" value="UniProtKB-SubCell"/>
</dbReference>
<evidence type="ECO:0000313" key="9">
    <source>
        <dbReference type="EMBL" id="MEE3715538.1"/>
    </source>
</evidence>
<dbReference type="GO" id="GO:0006508">
    <property type="term" value="P:proteolysis"/>
    <property type="evidence" value="ECO:0007669"/>
    <property type="project" value="UniProtKB-KW"/>
</dbReference>
<feature type="transmembrane region" description="Helical" evidence="8">
    <location>
        <begin position="207"/>
        <end position="230"/>
    </location>
</feature>
<feature type="transmembrane region" description="Helical" evidence="8">
    <location>
        <begin position="121"/>
        <end position="138"/>
    </location>
</feature>
<dbReference type="InterPro" id="IPR022505">
    <property type="entry name" value="Exosortase_cyanobac"/>
</dbReference>
<feature type="transmembrane region" description="Helical" evidence="8">
    <location>
        <begin position="37"/>
        <end position="53"/>
    </location>
</feature>
<dbReference type="GO" id="GO:0008233">
    <property type="term" value="F:peptidase activity"/>
    <property type="evidence" value="ECO:0007669"/>
    <property type="project" value="UniProtKB-KW"/>
</dbReference>
<dbReference type="InterPro" id="IPR019127">
    <property type="entry name" value="Exosortase"/>
</dbReference>
<name>A0AAW9PX62_9CYAN</name>
<dbReference type="RefSeq" id="WP_330481961.1">
    <property type="nucleotide sequence ID" value="NZ_JAZBJZ010000004.1"/>
</dbReference>
<keyword evidence="6 8" id="KW-1133">Transmembrane helix</keyword>
<feature type="transmembrane region" description="Helical" evidence="8">
    <location>
        <begin position="91"/>
        <end position="109"/>
    </location>
</feature>
<comment type="caution">
    <text evidence="9">The sequence shown here is derived from an EMBL/GenBank/DDBJ whole genome shotgun (WGS) entry which is preliminary data.</text>
</comment>
<evidence type="ECO:0000256" key="4">
    <source>
        <dbReference type="ARBA" id="ARBA00022692"/>
    </source>
</evidence>
<gene>
    <name evidence="9" type="primary">crtA</name>
    <name evidence="9" type="ORF">V2H45_02125</name>
</gene>
<keyword evidence="4 8" id="KW-0812">Transmembrane</keyword>
<feature type="transmembrane region" description="Helical" evidence="8">
    <location>
        <begin position="65"/>
        <end position="85"/>
    </location>
</feature>
<keyword evidence="5 9" id="KW-0378">Hydrolase</keyword>
<feature type="transmembrane region" description="Helical" evidence="8">
    <location>
        <begin position="250"/>
        <end position="268"/>
    </location>
</feature>
<dbReference type="EC" id="3.4.22.-" evidence="9"/>
<evidence type="ECO:0000313" key="10">
    <source>
        <dbReference type="Proteomes" id="UP001333818"/>
    </source>
</evidence>
<sequence>MERKSKFGSNQFLLVAIASMLVALHLHLVWHSENTDLMGSSILYWAAVGYLVWERRKDYIHAESDLVSTGVGALAIAFVLYRSLSLVGNDLFLRLFPAIAAIGLSLLFSGFNRLGQHSRELFLLFLFAIPPGLLSLFVKLSPLTAQFATFVLWCLGFDVTRQGVFISLPTGSIEVYAGCSGTALILQIVGLAAIFLMLFPTKLYQKVLVSGVAVTLAFCVNGLRVALMTLLVAMNQKELFDYWHLGDGSLIFSTVAVLLFGLFCFSFVDRMESSNSL</sequence>
<protein>
    <submittedName>
        <fullName evidence="9">Cyanoexosortase A</fullName>
        <ecNumber evidence="9">3.4.22.-</ecNumber>
    </submittedName>
</protein>
<evidence type="ECO:0000256" key="2">
    <source>
        <dbReference type="ARBA" id="ARBA00022475"/>
    </source>
</evidence>